<reference evidence="3" key="1">
    <citation type="submission" date="2018-05" db="EMBL/GenBank/DDBJ databases">
        <title>Draft genome sequence of Stemphylium lycopersici strain CIDEFI 213.</title>
        <authorList>
            <person name="Medina R."/>
            <person name="Franco M.E.E."/>
            <person name="Lucentini C.G."/>
            <person name="Saparrat M.C.N."/>
            <person name="Balatti P.A."/>
        </authorList>
    </citation>
    <scope>NUCLEOTIDE SEQUENCE [LARGE SCALE GENOMIC DNA]</scope>
    <source>
        <strain evidence="3">CIDEFI 213</strain>
    </source>
</reference>
<dbReference type="InterPro" id="IPR032675">
    <property type="entry name" value="LRR_dom_sf"/>
</dbReference>
<evidence type="ECO:0000256" key="1">
    <source>
        <dbReference type="SAM" id="MobiDB-lite"/>
    </source>
</evidence>
<organism evidence="2 3">
    <name type="scientific">Stemphylium lycopersici</name>
    <name type="common">Tomato gray leaf spot disease fungus</name>
    <name type="synonym">Thyrospora lycopersici</name>
    <dbReference type="NCBI Taxonomy" id="183478"/>
    <lineage>
        <taxon>Eukaryota</taxon>
        <taxon>Fungi</taxon>
        <taxon>Dikarya</taxon>
        <taxon>Ascomycota</taxon>
        <taxon>Pezizomycotina</taxon>
        <taxon>Dothideomycetes</taxon>
        <taxon>Pleosporomycetidae</taxon>
        <taxon>Pleosporales</taxon>
        <taxon>Pleosporineae</taxon>
        <taxon>Pleosporaceae</taxon>
        <taxon>Stemphylium</taxon>
    </lineage>
</organism>
<dbReference type="AlphaFoldDB" id="A0A364N2Z5"/>
<dbReference type="STRING" id="183478.A0A364N2Z5"/>
<feature type="region of interest" description="Disordered" evidence="1">
    <location>
        <begin position="1"/>
        <end position="44"/>
    </location>
</feature>
<keyword evidence="3" id="KW-1185">Reference proteome</keyword>
<evidence type="ECO:0000313" key="2">
    <source>
        <dbReference type="EMBL" id="RAR10227.1"/>
    </source>
</evidence>
<dbReference type="Proteomes" id="UP000249619">
    <property type="component" value="Unassembled WGS sequence"/>
</dbReference>
<accession>A0A364N2Z5</accession>
<gene>
    <name evidence="2" type="ORF">DDE83_005189</name>
</gene>
<dbReference type="Gene3D" id="3.80.10.10">
    <property type="entry name" value="Ribonuclease Inhibitor"/>
    <property type="match status" value="1"/>
</dbReference>
<comment type="caution">
    <text evidence="2">The sequence shown here is derived from an EMBL/GenBank/DDBJ whole genome shotgun (WGS) entry which is preliminary data.</text>
</comment>
<name>A0A364N2Z5_STELY</name>
<protein>
    <submittedName>
        <fullName evidence="2">Uncharacterized protein</fullName>
    </submittedName>
</protein>
<sequence>MASTAVASKKKRNRAKDRQRRKEKEQWEAGSDTSPDEELPPNAAYGPWKEIKRAWDARLEAQPVSNESWGAFQRCAKQRKGRPIEYQPPSIPADKTLHVHNSTPLDISGTPQQKIVFAPDFNVDDAYIDEMVKTDSKFRDMLRIFIAGDPERVKAIEISDAGVEKLLKGFPNLEIITLHGTRKLTRVAFPIILKSCPKIEAVTISVVKGQTSKRTRLNSTLDWLMDKDFVTKLRYLEFRGVYLSPGHYNFLEFLTKRRPALELVYEYGRKAVLIRDMESVPLSHVPAVGEASTSVARQELNDEEDWEEEYGSFGGMGGFDEFGGYNGDDISESLISADPRANARMLSLLGKQAAMSNALGRDTYDFEIDEDYGGYEKYDEGEIDPAQMRKMLGLMRQMGMGR</sequence>
<feature type="compositionally biased region" description="Basic residues" evidence="1">
    <location>
        <begin position="8"/>
        <end position="19"/>
    </location>
</feature>
<dbReference type="EMBL" id="QGDH01000068">
    <property type="protein sequence ID" value="RAR10227.1"/>
    <property type="molecule type" value="Genomic_DNA"/>
</dbReference>
<evidence type="ECO:0000313" key="3">
    <source>
        <dbReference type="Proteomes" id="UP000249619"/>
    </source>
</evidence>
<proteinExistence type="predicted"/>